<evidence type="ECO:0000256" key="6">
    <source>
        <dbReference type="ARBA" id="ARBA00023136"/>
    </source>
</evidence>
<gene>
    <name evidence="9" type="ORF">ISS97_05295</name>
</gene>
<comment type="subcellular location">
    <subcellularLocation>
        <location evidence="1">Endomembrane system</location>
        <topology evidence="1">Multi-pass membrane protein</topology>
    </subcellularLocation>
    <subcellularLocation>
        <location evidence="2">Endoplasmic reticulum membrane</location>
    </subcellularLocation>
</comment>
<evidence type="ECO:0000256" key="3">
    <source>
        <dbReference type="ARBA" id="ARBA00022692"/>
    </source>
</evidence>
<dbReference type="EMBL" id="JADIKD010000007">
    <property type="protein sequence ID" value="MFK2916670.1"/>
    <property type="molecule type" value="Genomic_DNA"/>
</dbReference>
<sequence length="342" mass="36874">MNMNLRQLAFGAAGALLVLAGAGLVAMTEQAAIQHRVAAERHGGQVLDIDTGSSPQADQHGYMVRVSSPVDVVEEPFDPDFNLRVKTPVLVRHVEMFQWREIRVGDDVHYEQDWVDRPIDASRFARPAGHANPGPFPIQGKQFDAGLAKVGGYALSPVLMHALPGGELIEPDIKALPANLAASFSLHGNYMSTSANPDHPRLGDLRVSWEALPVQQVTVFARLDGQQLVPASDAADGKGYDVQVGDRRLVDVLPDVPEPPGLAMPRRVLGVLLAAFGALLLLWDRWSVRRIAPMALGAGLLVAGAVGGLMWVGKDLQVAAFWFVFAVLGLALVVWRVHARAD</sequence>
<feature type="chain" id="PRO_5045852876" description="DUF2207 domain-containing protein" evidence="8">
    <location>
        <begin position="32"/>
        <end position="342"/>
    </location>
</feature>
<organism evidence="9 10">
    <name type="scientific">Dyella koreensis</name>
    <dbReference type="NCBI Taxonomy" id="311235"/>
    <lineage>
        <taxon>Bacteria</taxon>
        <taxon>Pseudomonadati</taxon>
        <taxon>Pseudomonadota</taxon>
        <taxon>Gammaproteobacteria</taxon>
        <taxon>Lysobacterales</taxon>
        <taxon>Rhodanobacteraceae</taxon>
        <taxon>Dyella</taxon>
    </lineage>
</organism>
<dbReference type="Pfam" id="PF07787">
    <property type="entry name" value="TMEM43"/>
    <property type="match status" value="1"/>
</dbReference>
<protein>
    <recommendedName>
        <fullName evidence="11">DUF2207 domain-containing protein</fullName>
    </recommendedName>
</protein>
<evidence type="ECO:0000256" key="2">
    <source>
        <dbReference type="ARBA" id="ARBA00004586"/>
    </source>
</evidence>
<keyword evidence="4" id="KW-0256">Endoplasmic reticulum</keyword>
<accession>A0ABW8K265</accession>
<evidence type="ECO:0000313" key="9">
    <source>
        <dbReference type="EMBL" id="MFK2916670.1"/>
    </source>
</evidence>
<feature type="transmembrane region" description="Helical" evidence="7">
    <location>
        <begin position="264"/>
        <end position="283"/>
    </location>
</feature>
<evidence type="ECO:0000256" key="7">
    <source>
        <dbReference type="SAM" id="Phobius"/>
    </source>
</evidence>
<feature type="transmembrane region" description="Helical" evidence="7">
    <location>
        <begin position="319"/>
        <end position="337"/>
    </location>
</feature>
<comment type="caution">
    <text evidence="9">The sequence shown here is derived from an EMBL/GenBank/DDBJ whole genome shotgun (WGS) entry which is preliminary data.</text>
</comment>
<dbReference type="PANTHER" id="PTHR13416">
    <property type="match status" value="1"/>
</dbReference>
<keyword evidence="6 7" id="KW-0472">Membrane</keyword>
<evidence type="ECO:0000256" key="1">
    <source>
        <dbReference type="ARBA" id="ARBA00004127"/>
    </source>
</evidence>
<feature type="signal peptide" evidence="8">
    <location>
        <begin position="1"/>
        <end position="31"/>
    </location>
</feature>
<evidence type="ECO:0008006" key="11">
    <source>
        <dbReference type="Google" id="ProtNLM"/>
    </source>
</evidence>
<keyword evidence="8" id="KW-0732">Signal</keyword>
<keyword evidence="5 7" id="KW-1133">Transmembrane helix</keyword>
<dbReference type="RefSeq" id="WP_379986049.1">
    <property type="nucleotide sequence ID" value="NZ_JADIKD010000007.1"/>
</dbReference>
<evidence type="ECO:0000256" key="4">
    <source>
        <dbReference type="ARBA" id="ARBA00022824"/>
    </source>
</evidence>
<dbReference type="Proteomes" id="UP001620408">
    <property type="component" value="Unassembled WGS sequence"/>
</dbReference>
<evidence type="ECO:0000313" key="10">
    <source>
        <dbReference type="Proteomes" id="UP001620408"/>
    </source>
</evidence>
<name>A0ABW8K265_9GAMM</name>
<keyword evidence="3 7" id="KW-0812">Transmembrane</keyword>
<feature type="transmembrane region" description="Helical" evidence="7">
    <location>
        <begin position="295"/>
        <end position="313"/>
    </location>
</feature>
<dbReference type="InterPro" id="IPR012430">
    <property type="entry name" value="TMEM43_fam"/>
</dbReference>
<evidence type="ECO:0000256" key="5">
    <source>
        <dbReference type="ARBA" id="ARBA00022989"/>
    </source>
</evidence>
<dbReference type="PANTHER" id="PTHR13416:SF2">
    <property type="entry name" value="TRANSMEMBRANE PROTEIN 43"/>
    <property type="match status" value="1"/>
</dbReference>
<reference evidence="9 10" key="1">
    <citation type="submission" date="2020-10" db="EMBL/GenBank/DDBJ databases">
        <title>Phylogeny of dyella-like bacteria.</title>
        <authorList>
            <person name="Fu J."/>
        </authorList>
    </citation>
    <scope>NUCLEOTIDE SEQUENCE [LARGE SCALE GENOMIC DNA]</scope>
    <source>
        <strain evidence="9 10">BB4</strain>
    </source>
</reference>
<proteinExistence type="predicted"/>
<evidence type="ECO:0000256" key="8">
    <source>
        <dbReference type="SAM" id="SignalP"/>
    </source>
</evidence>
<keyword evidence="10" id="KW-1185">Reference proteome</keyword>